<dbReference type="GO" id="GO:0031624">
    <property type="term" value="F:ubiquitin conjugating enzyme binding"/>
    <property type="evidence" value="ECO:0007669"/>
    <property type="project" value="TreeGrafter"/>
</dbReference>
<dbReference type="AlphaFoldDB" id="A0A4S8MGQ4"/>
<dbReference type="GO" id="GO:0005829">
    <property type="term" value="C:cytosol"/>
    <property type="evidence" value="ECO:0007669"/>
    <property type="project" value="TreeGrafter"/>
</dbReference>
<dbReference type="InterPro" id="IPR019193">
    <property type="entry name" value="UBQ-conj_enz_E2-bd_prot"/>
</dbReference>
<dbReference type="Pfam" id="PF09814">
    <property type="entry name" value="HECT_2"/>
    <property type="match status" value="1"/>
</dbReference>
<dbReference type="EMBL" id="ML179083">
    <property type="protein sequence ID" value="THV01863.1"/>
    <property type="molecule type" value="Genomic_DNA"/>
</dbReference>
<dbReference type="GO" id="GO:0051865">
    <property type="term" value="P:protein autoubiquitination"/>
    <property type="evidence" value="ECO:0007669"/>
    <property type="project" value="TreeGrafter"/>
</dbReference>
<dbReference type="GO" id="GO:0006513">
    <property type="term" value="P:protein monoubiquitination"/>
    <property type="evidence" value="ECO:0007669"/>
    <property type="project" value="TreeGrafter"/>
</dbReference>
<dbReference type="GO" id="GO:0043161">
    <property type="term" value="P:proteasome-mediated ubiquitin-dependent protein catabolic process"/>
    <property type="evidence" value="ECO:0007669"/>
    <property type="project" value="TreeGrafter"/>
</dbReference>
<feature type="compositionally biased region" description="Basic and acidic residues" evidence="1">
    <location>
        <begin position="162"/>
        <end position="176"/>
    </location>
</feature>
<gene>
    <name evidence="2" type="ORF">K435DRAFT_817938</name>
</gene>
<reference evidence="2 3" key="1">
    <citation type="journal article" date="2019" name="Nat. Ecol. Evol.">
        <title>Megaphylogeny resolves global patterns of mushroom evolution.</title>
        <authorList>
            <person name="Varga T."/>
            <person name="Krizsan K."/>
            <person name="Foldi C."/>
            <person name="Dima B."/>
            <person name="Sanchez-Garcia M."/>
            <person name="Sanchez-Ramirez S."/>
            <person name="Szollosi G.J."/>
            <person name="Szarkandi J.G."/>
            <person name="Papp V."/>
            <person name="Albert L."/>
            <person name="Andreopoulos W."/>
            <person name="Angelini C."/>
            <person name="Antonin V."/>
            <person name="Barry K.W."/>
            <person name="Bougher N.L."/>
            <person name="Buchanan P."/>
            <person name="Buyck B."/>
            <person name="Bense V."/>
            <person name="Catcheside P."/>
            <person name="Chovatia M."/>
            <person name="Cooper J."/>
            <person name="Damon W."/>
            <person name="Desjardin D."/>
            <person name="Finy P."/>
            <person name="Geml J."/>
            <person name="Haridas S."/>
            <person name="Hughes K."/>
            <person name="Justo A."/>
            <person name="Karasinski D."/>
            <person name="Kautmanova I."/>
            <person name="Kiss B."/>
            <person name="Kocsube S."/>
            <person name="Kotiranta H."/>
            <person name="LaButti K.M."/>
            <person name="Lechner B.E."/>
            <person name="Liimatainen K."/>
            <person name="Lipzen A."/>
            <person name="Lukacs Z."/>
            <person name="Mihaltcheva S."/>
            <person name="Morgado L.N."/>
            <person name="Niskanen T."/>
            <person name="Noordeloos M.E."/>
            <person name="Ohm R.A."/>
            <person name="Ortiz-Santana B."/>
            <person name="Ovrebo C."/>
            <person name="Racz N."/>
            <person name="Riley R."/>
            <person name="Savchenko A."/>
            <person name="Shiryaev A."/>
            <person name="Soop K."/>
            <person name="Spirin V."/>
            <person name="Szebenyi C."/>
            <person name="Tomsovsky M."/>
            <person name="Tulloss R.E."/>
            <person name="Uehling J."/>
            <person name="Grigoriev I.V."/>
            <person name="Vagvolgyi C."/>
            <person name="Papp T."/>
            <person name="Martin F.M."/>
            <person name="Miettinen O."/>
            <person name="Hibbett D.S."/>
            <person name="Nagy L.G."/>
        </authorList>
    </citation>
    <scope>NUCLEOTIDE SEQUENCE [LARGE SCALE GENOMIC DNA]</scope>
    <source>
        <strain evidence="2 3">CBS 962.96</strain>
    </source>
</reference>
<sequence length="850" mass="95362">MIEAPASATDAQLIHELSMRVNDISSSLDPSDTLLAKNLITLLSHLNRLATIVDPSFSSSGQISQSHSWSTAELPEHIDLFDTLKRQLSDFQLERQSSQHEVLTRGSTPVQAVETTLLWTRIDEELEKVVALCRERTTSASITDVLPPRYDPADYDLDTLPDYEHDYKAPVDDQKSRSQAAQSPVAASSMNEKRRLDLEAVTMAIDRLYLVAPQLHNQRVELKSSKLEQMEKARREGTKLSSKVAGKQKQTDEDVRDLENMFNLINKASERKLVGQSVILDGGMKSRLEKARMRDQAKREAFVEQLAEHSNAGRLHGQDAMMQRGSRTKDPEALLSLPEFIREAVPPENLKIDDPQALLTLPEFVKEVPPPHIVSASIPATSPPTSGTLARLSFKRKNRDRSHSAPPLAWLRGSSPKSNLRADGIKVSESQPVVGSSRTAFEVMYVAENQENLQHILVFFTVTGAQPGVDLEAEVQPSFSENRSDEGDRLVIKSGPNTSLPLILPGRVAPGKKEIRVQSGHFEIKLPTLPSNSDPFAEPSPLLDATQLTTTTPTSFICASCSLPLIHSSKVHRYNDLPSEHWEELVDAWMCHSSQKLNEEIAKRGRKGFWPDPGQALVGGSYILFEESAMAKDNFYTPEDPKFWVDKMAVALSVDTKRPRRKQHFSEGRRIVRCLCGAFLGRCQDHETKDQKITAYRILKYAVRPVSPTAEPSKIPLSAFIVEDMTEFVQAHASYRFVISDEEDERPRILIWLFKPSMQVAYATQKHYAIPKSANMSAAKVLYKLLGPSEKVQDMKALVNSYPGFPQAEYLFYPMDTCQRLAVLLKESNRTYPESMRSMTNLEVGWLRRA</sequence>
<proteinExistence type="predicted"/>
<evidence type="ECO:0000313" key="3">
    <source>
        <dbReference type="Proteomes" id="UP000297245"/>
    </source>
</evidence>
<keyword evidence="3" id="KW-1185">Reference proteome</keyword>
<feature type="region of interest" description="Disordered" evidence="1">
    <location>
        <begin position="227"/>
        <end position="252"/>
    </location>
</feature>
<dbReference type="GO" id="GO:0000209">
    <property type="term" value="P:protein polyubiquitination"/>
    <property type="evidence" value="ECO:0007669"/>
    <property type="project" value="TreeGrafter"/>
</dbReference>
<dbReference type="GO" id="GO:0005634">
    <property type="term" value="C:nucleus"/>
    <property type="evidence" value="ECO:0007669"/>
    <property type="project" value="TreeGrafter"/>
</dbReference>
<dbReference type="GO" id="GO:0000151">
    <property type="term" value="C:ubiquitin ligase complex"/>
    <property type="evidence" value="ECO:0007669"/>
    <property type="project" value="TreeGrafter"/>
</dbReference>
<organism evidence="2 3">
    <name type="scientific">Dendrothele bispora (strain CBS 962.96)</name>
    <dbReference type="NCBI Taxonomy" id="1314807"/>
    <lineage>
        <taxon>Eukaryota</taxon>
        <taxon>Fungi</taxon>
        <taxon>Dikarya</taxon>
        <taxon>Basidiomycota</taxon>
        <taxon>Agaricomycotina</taxon>
        <taxon>Agaricomycetes</taxon>
        <taxon>Agaricomycetidae</taxon>
        <taxon>Agaricales</taxon>
        <taxon>Agaricales incertae sedis</taxon>
        <taxon>Dendrothele</taxon>
    </lineage>
</organism>
<dbReference type="PANTHER" id="PTHR31531:SF2">
    <property type="entry name" value="E3 UBIQUITIN-PROTEIN LIGASE E3D"/>
    <property type="match status" value="1"/>
</dbReference>
<dbReference type="OrthoDB" id="66510at2759"/>
<feature type="compositionally biased region" description="Basic and acidic residues" evidence="1">
    <location>
        <begin position="227"/>
        <end position="238"/>
    </location>
</feature>
<feature type="compositionally biased region" description="Low complexity" evidence="1">
    <location>
        <begin position="177"/>
        <end position="189"/>
    </location>
</feature>
<protein>
    <recommendedName>
        <fullName evidence="4">HECT-like ubiquitin-conjugating enzyme-binding-domain-containing protein</fullName>
    </recommendedName>
</protein>
<evidence type="ECO:0008006" key="4">
    <source>
        <dbReference type="Google" id="ProtNLM"/>
    </source>
</evidence>
<dbReference type="GO" id="GO:0061630">
    <property type="term" value="F:ubiquitin protein ligase activity"/>
    <property type="evidence" value="ECO:0007669"/>
    <property type="project" value="TreeGrafter"/>
</dbReference>
<feature type="region of interest" description="Disordered" evidence="1">
    <location>
        <begin position="396"/>
        <end position="419"/>
    </location>
</feature>
<feature type="region of interest" description="Disordered" evidence="1">
    <location>
        <begin position="159"/>
        <end position="190"/>
    </location>
</feature>
<evidence type="ECO:0000313" key="2">
    <source>
        <dbReference type="EMBL" id="THV01863.1"/>
    </source>
</evidence>
<accession>A0A4S8MGQ4</accession>
<dbReference type="PANTHER" id="PTHR31531">
    <property type="entry name" value="E3 UBIQUITIN-PROTEIN LIGASE E3D FAMILY MEMBER"/>
    <property type="match status" value="1"/>
</dbReference>
<evidence type="ECO:0000256" key="1">
    <source>
        <dbReference type="SAM" id="MobiDB-lite"/>
    </source>
</evidence>
<dbReference type="GO" id="GO:0030332">
    <property type="term" value="F:cyclin binding"/>
    <property type="evidence" value="ECO:0007669"/>
    <property type="project" value="TreeGrafter"/>
</dbReference>
<dbReference type="Proteomes" id="UP000297245">
    <property type="component" value="Unassembled WGS sequence"/>
</dbReference>
<feature type="region of interest" description="Disordered" evidence="1">
    <location>
        <begin position="308"/>
        <end position="328"/>
    </location>
</feature>
<name>A0A4S8MGQ4_DENBC</name>